<dbReference type="GO" id="GO:0005524">
    <property type="term" value="F:ATP binding"/>
    <property type="evidence" value="ECO:0007669"/>
    <property type="project" value="UniProtKB-KW"/>
</dbReference>
<organism evidence="7 8">
    <name type="scientific">Adiantum capillus-veneris</name>
    <name type="common">Maidenhair fern</name>
    <dbReference type="NCBI Taxonomy" id="13818"/>
    <lineage>
        <taxon>Eukaryota</taxon>
        <taxon>Viridiplantae</taxon>
        <taxon>Streptophyta</taxon>
        <taxon>Embryophyta</taxon>
        <taxon>Tracheophyta</taxon>
        <taxon>Polypodiopsida</taxon>
        <taxon>Polypodiidae</taxon>
        <taxon>Polypodiales</taxon>
        <taxon>Pteridineae</taxon>
        <taxon>Pteridaceae</taxon>
        <taxon>Vittarioideae</taxon>
        <taxon>Adiantum</taxon>
    </lineage>
</organism>
<feature type="domain" description="ATPase AAA-type core" evidence="6">
    <location>
        <begin position="114"/>
        <end position="146"/>
    </location>
</feature>
<keyword evidence="8" id="KW-1185">Reference proteome</keyword>
<dbReference type="PANTHER" id="PTHR11638:SF155">
    <property type="entry name" value="CHAPERONE PROTEIN CLPC1, CHLOROPLASTIC-LIKE"/>
    <property type="match status" value="1"/>
</dbReference>
<evidence type="ECO:0000313" key="8">
    <source>
        <dbReference type="Proteomes" id="UP000886520"/>
    </source>
</evidence>
<feature type="compositionally biased region" description="Basic residues" evidence="5">
    <location>
        <begin position="1"/>
        <end position="12"/>
    </location>
</feature>
<dbReference type="Proteomes" id="UP000886520">
    <property type="component" value="Chromosome 17"/>
</dbReference>
<dbReference type="PANTHER" id="PTHR11638">
    <property type="entry name" value="ATP-DEPENDENT CLP PROTEASE"/>
    <property type="match status" value="1"/>
</dbReference>
<protein>
    <recommendedName>
        <fullName evidence="6">ATPase AAA-type core domain-containing protein</fullName>
    </recommendedName>
</protein>
<dbReference type="EMBL" id="JABFUD020000017">
    <property type="protein sequence ID" value="KAI5066744.1"/>
    <property type="molecule type" value="Genomic_DNA"/>
</dbReference>
<feature type="region of interest" description="Disordered" evidence="5">
    <location>
        <begin position="1"/>
        <end position="30"/>
    </location>
</feature>
<keyword evidence="1" id="KW-0150">Chloroplast</keyword>
<evidence type="ECO:0000313" key="7">
    <source>
        <dbReference type="EMBL" id="KAI5066744.1"/>
    </source>
</evidence>
<comment type="caution">
    <text evidence="7">The sequence shown here is derived from an EMBL/GenBank/DDBJ whole genome shotgun (WGS) entry which is preliminary data.</text>
</comment>
<evidence type="ECO:0000256" key="4">
    <source>
        <dbReference type="ARBA" id="ARBA00022840"/>
    </source>
</evidence>
<keyword evidence="4" id="KW-0067">ATP-binding</keyword>
<reference evidence="7" key="1">
    <citation type="submission" date="2021-01" db="EMBL/GenBank/DDBJ databases">
        <title>Adiantum capillus-veneris genome.</title>
        <authorList>
            <person name="Fang Y."/>
            <person name="Liao Q."/>
        </authorList>
    </citation>
    <scope>NUCLEOTIDE SEQUENCE</scope>
    <source>
        <strain evidence="7">H3</strain>
        <tissue evidence="7">Leaf</tissue>
    </source>
</reference>
<dbReference type="GO" id="GO:0005737">
    <property type="term" value="C:cytoplasm"/>
    <property type="evidence" value="ECO:0007669"/>
    <property type="project" value="TreeGrafter"/>
</dbReference>
<evidence type="ECO:0000256" key="5">
    <source>
        <dbReference type="SAM" id="MobiDB-lite"/>
    </source>
</evidence>
<name>A0A9D4Z9J8_ADICA</name>
<dbReference type="Gene3D" id="3.40.50.300">
    <property type="entry name" value="P-loop containing nucleotide triphosphate hydrolases"/>
    <property type="match status" value="1"/>
</dbReference>
<evidence type="ECO:0000256" key="2">
    <source>
        <dbReference type="ARBA" id="ARBA00022737"/>
    </source>
</evidence>
<dbReference type="InterPro" id="IPR050130">
    <property type="entry name" value="ClpA_ClpB"/>
</dbReference>
<keyword evidence="2" id="KW-0677">Repeat</keyword>
<dbReference type="OrthoDB" id="1001198at2759"/>
<dbReference type="InterPro" id="IPR003959">
    <property type="entry name" value="ATPase_AAA_core"/>
</dbReference>
<keyword evidence="3" id="KW-0547">Nucleotide-binding</keyword>
<accession>A0A9D4Z9J8</accession>
<dbReference type="SUPFAM" id="SSF52540">
    <property type="entry name" value="P-loop containing nucleoside triphosphate hydrolases"/>
    <property type="match status" value="1"/>
</dbReference>
<dbReference type="GO" id="GO:0034605">
    <property type="term" value="P:cellular response to heat"/>
    <property type="evidence" value="ECO:0007669"/>
    <property type="project" value="TreeGrafter"/>
</dbReference>
<dbReference type="AlphaFoldDB" id="A0A9D4Z9J8"/>
<dbReference type="InterPro" id="IPR027417">
    <property type="entry name" value="P-loop_NTPase"/>
</dbReference>
<evidence type="ECO:0000256" key="3">
    <source>
        <dbReference type="ARBA" id="ARBA00022741"/>
    </source>
</evidence>
<dbReference type="GO" id="GO:0016887">
    <property type="term" value="F:ATP hydrolysis activity"/>
    <property type="evidence" value="ECO:0007669"/>
    <property type="project" value="InterPro"/>
</dbReference>
<proteinExistence type="predicted"/>
<evidence type="ECO:0000256" key="1">
    <source>
        <dbReference type="ARBA" id="ARBA00022528"/>
    </source>
</evidence>
<evidence type="ECO:0000259" key="6">
    <source>
        <dbReference type="Pfam" id="PF07724"/>
    </source>
</evidence>
<keyword evidence="1" id="KW-0934">Plastid</keyword>
<gene>
    <name evidence="7" type="ORF">GOP47_0017272</name>
</gene>
<sequence>MKLARNHIRARRASNLAHQDNSEKRTTRHYGVAESVRHACSSLAVKEEDIRHVLAACTQIRAVELKLGPGSDDSQRLMQMEETLQGRIIGQDEAVRVLSRAMRRAHTGVRDPDRPMASFVFAGPTGVGKTELAKALASFLFDSDEAV</sequence>
<dbReference type="Pfam" id="PF07724">
    <property type="entry name" value="AAA_2"/>
    <property type="match status" value="1"/>
</dbReference>